<dbReference type="Proteomes" id="UP000037247">
    <property type="component" value="Unassembled WGS sequence"/>
</dbReference>
<dbReference type="PROSITE" id="PS51078">
    <property type="entry name" value="ICLR_ED"/>
    <property type="match status" value="1"/>
</dbReference>
<dbReference type="InterPro" id="IPR029016">
    <property type="entry name" value="GAF-like_dom_sf"/>
</dbReference>
<dbReference type="RefSeq" id="WP_049699104.1">
    <property type="nucleotide sequence ID" value="NZ_LDTZ01000017.1"/>
</dbReference>
<proteinExistence type="predicted"/>
<dbReference type="InterPro" id="IPR014757">
    <property type="entry name" value="Tscrpt_reg_IclR_C"/>
</dbReference>
<feature type="domain" description="HTH iclR-type" evidence="4">
    <location>
        <begin position="10"/>
        <end position="71"/>
    </location>
</feature>
<keyword evidence="2" id="KW-0238">DNA-binding</keyword>
<keyword evidence="7" id="KW-1185">Reference proteome</keyword>
<dbReference type="Pfam" id="PF01614">
    <property type="entry name" value="IclR_C"/>
    <property type="match status" value="1"/>
</dbReference>
<dbReference type="SUPFAM" id="SSF46785">
    <property type="entry name" value="Winged helix' DNA-binding domain"/>
    <property type="match status" value="1"/>
</dbReference>
<feature type="domain" description="IclR-ED" evidence="5">
    <location>
        <begin position="72"/>
        <end position="249"/>
    </location>
</feature>
<evidence type="ECO:0000256" key="3">
    <source>
        <dbReference type="ARBA" id="ARBA00023163"/>
    </source>
</evidence>
<dbReference type="Pfam" id="PF09339">
    <property type="entry name" value="HTH_IclR"/>
    <property type="match status" value="1"/>
</dbReference>
<dbReference type="PANTHER" id="PTHR30136">
    <property type="entry name" value="HELIX-TURN-HELIX TRANSCRIPTIONAL REGULATOR, ICLR FAMILY"/>
    <property type="match status" value="1"/>
</dbReference>
<dbReference type="InterPro" id="IPR050707">
    <property type="entry name" value="HTH_MetabolicPath_Reg"/>
</dbReference>
<evidence type="ECO:0000256" key="1">
    <source>
        <dbReference type="ARBA" id="ARBA00023015"/>
    </source>
</evidence>
<dbReference type="Gene3D" id="1.10.10.10">
    <property type="entry name" value="Winged helix-like DNA-binding domain superfamily/Winged helix DNA-binding domain"/>
    <property type="match status" value="1"/>
</dbReference>
<evidence type="ECO:0000256" key="2">
    <source>
        <dbReference type="ARBA" id="ARBA00023125"/>
    </source>
</evidence>
<dbReference type="InterPro" id="IPR036390">
    <property type="entry name" value="WH_DNA-bd_sf"/>
</dbReference>
<name>A0ABR5IB84_9ACTN</name>
<dbReference type="EMBL" id="LDTZ01000017">
    <property type="protein sequence ID" value="KNA90925.1"/>
    <property type="molecule type" value="Genomic_DNA"/>
</dbReference>
<dbReference type="Gene3D" id="3.30.450.40">
    <property type="match status" value="1"/>
</dbReference>
<evidence type="ECO:0000259" key="5">
    <source>
        <dbReference type="PROSITE" id="PS51078"/>
    </source>
</evidence>
<gene>
    <name evidence="6" type="ORF">ABW18_11340</name>
</gene>
<dbReference type="PANTHER" id="PTHR30136:SF24">
    <property type="entry name" value="HTH-TYPE TRANSCRIPTIONAL REPRESSOR ALLR"/>
    <property type="match status" value="1"/>
</dbReference>
<dbReference type="PROSITE" id="PS51077">
    <property type="entry name" value="HTH_ICLR"/>
    <property type="match status" value="1"/>
</dbReference>
<evidence type="ECO:0000313" key="7">
    <source>
        <dbReference type="Proteomes" id="UP000037247"/>
    </source>
</evidence>
<dbReference type="SUPFAM" id="SSF55781">
    <property type="entry name" value="GAF domain-like"/>
    <property type="match status" value="1"/>
</dbReference>
<dbReference type="SMART" id="SM00346">
    <property type="entry name" value="HTH_ICLR"/>
    <property type="match status" value="1"/>
</dbReference>
<keyword evidence="1" id="KW-0805">Transcription regulation</keyword>
<evidence type="ECO:0000313" key="6">
    <source>
        <dbReference type="EMBL" id="KNA90925.1"/>
    </source>
</evidence>
<organism evidence="6 7">
    <name type="scientific">Gordonia jacobaea</name>
    <dbReference type="NCBI Taxonomy" id="122202"/>
    <lineage>
        <taxon>Bacteria</taxon>
        <taxon>Bacillati</taxon>
        <taxon>Actinomycetota</taxon>
        <taxon>Actinomycetes</taxon>
        <taxon>Mycobacteriales</taxon>
        <taxon>Gordoniaceae</taxon>
        <taxon>Gordonia</taxon>
    </lineage>
</organism>
<reference evidence="6 7" key="1">
    <citation type="submission" date="2015-05" db="EMBL/GenBank/DDBJ databases">
        <title>Draft genome sequence of the bacterium Gordonia jacobaea a new member of the Gordonia genus.</title>
        <authorList>
            <person name="Jimenez-Galisteo G."/>
            <person name="Dominguez A."/>
            <person name="Munoz E."/>
            <person name="Vinas M."/>
        </authorList>
    </citation>
    <scope>NUCLEOTIDE SEQUENCE [LARGE SCALE GENOMIC DNA]</scope>
    <source>
        <strain evidence="7">mv1</strain>
    </source>
</reference>
<protein>
    <submittedName>
        <fullName evidence="6">IclR family transcriptional regulator</fullName>
    </submittedName>
</protein>
<dbReference type="InterPro" id="IPR005471">
    <property type="entry name" value="Tscrpt_reg_IclR_N"/>
</dbReference>
<dbReference type="InterPro" id="IPR036388">
    <property type="entry name" value="WH-like_DNA-bd_sf"/>
</dbReference>
<sequence length="264" mass="27867">MAGNTSVPGASVAARTLALLSTFDEAHRALTLSEMAQRADLAVPTAHRLVGELERWGALVRRPDGRYVIGRRVWDLGLLAPIQTGVREIAEPYVYDLYAATKATVHIAVREGTSVLYVDRISGNESVPVVSKVGSRLPMPPTGVGKVLLAYAPKEIRDEVMASLTRVTPRTLISPQLLEQQLQRVRDEGYATTAEEMTAGACSIAVPVWGPDGVVAALGVVVGTLRGNRPRLLAALQVAARGIGRQLGAPGSVPPGRAGVADSA</sequence>
<accession>A0ABR5IB84</accession>
<comment type="caution">
    <text evidence="6">The sequence shown here is derived from an EMBL/GenBank/DDBJ whole genome shotgun (WGS) entry which is preliminary data.</text>
</comment>
<evidence type="ECO:0000259" key="4">
    <source>
        <dbReference type="PROSITE" id="PS51077"/>
    </source>
</evidence>
<keyword evidence="3" id="KW-0804">Transcription</keyword>